<dbReference type="RefSeq" id="WP_310226143.1">
    <property type="nucleotide sequence ID" value="NZ_JAVDWV010000013.1"/>
</dbReference>
<keyword evidence="3" id="KW-1185">Reference proteome</keyword>
<protein>
    <submittedName>
        <fullName evidence="2">Catechol 2,3-dioxygenase-like lactoylglutathione lyase family enzyme</fullName>
    </submittedName>
</protein>
<dbReference type="Pfam" id="PF00903">
    <property type="entry name" value="Glyoxalase"/>
    <property type="match status" value="1"/>
</dbReference>
<evidence type="ECO:0000259" key="1">
    <source>
        <dbReference type="PROSITE" id="PS51819"/>
    </source>
</evidence>
<evidence type="ECO:0000313" key="2">
    <source>
        <dbReference type="EMBL" id="MDR7156169.1"/>
    </source>
</evidence>
<dbReference type="Gene3D" id="3.10.180.10">
    <property type="entry name" value="2,3-Dihydroxybiphenyl 1,2-Dioxygenase, domain 1"/>
    <property type="match status" value="1"/>
</dbReference>
<comment type="caution">
    <text evidence="2">The sequence shown here is derived from an EMBL/GenBank/DDBJ whole genome shotgun (WGS) entry which is preliminary data.</text>
</comment>
<proteinExistence type="predicted"/>
<dbReference type="PROSITE" id="PS51819">
    <property type="entry name" value="VOC"/>
    <property type="match status" value="1"/>
</dbReference>
<dbReference type="InterPro" id="IPR029068">
    <property type="entry name" value="Glyas_Bleomycin-R_OHBP_Dase"/>
</dbReference>
<dbReference type="InterPro" id="IPR037523">
    <property type="entry name" value="VOC_core"/>
</dbReference>
<dbReference type="InterPro" id="IPR004360">
    <property type="entry name" value="Glyas_Fos-R_dOase_dom"/>
</dbReference>
<accession>A0ABU1X3L8</accession>
<dbReference type="Proteomes" id="UP001267638">
    <property type="component" value="Unassembled WGS sequence"/>
</dbReference>
<reference evidence="2 3" key="1">
    <citation type="submission" date="2023-07" db="EMBL/GenBank/DDBJ databases">
        <title>Sorghum-associated microbial communities from plants grown in Nebraska, USA.</title>
        <authorList>
            <person name="Schachtman D."/>
        </authorList>
    </citation>
    <scope>NUCLEOTIDE SEQUENCE [LARGE SCALE GENOMIC DNA]</scope>
    <source>
        <strain evidence="2 3">4256</strain>
    </source>
</reference>
<name>A0ABU1X3L8_SPHXE</name>
<sequence length="153" mass="16496">MTEKLTCGIHHVGLTVPDLDQACAFFCDVLGFDLVGGKPDYPSIFVSDGTVLLTLWRAADPMTARAFDRRGNIGLHHLSLAVANDDALDKAWSRISTHPEVIIDVPPEPMRPGSATRHFLVFIPGGIRLELATPLHQSLTGTPAENDNGVCQG</sequence>
<evidence type="ECO:0000313" key="3">
    <source>
        <dbReference type="Proteomes" id="UP001267638"/>
    </source>
</evidence>
<gene>
    <name evidence="2" type="ORF">J2W40_003007</name>
</gene>
<organism evidence="2 3">
    <name type="scientific">Sphingobium xenophagum</name>
    <dbReference type="NCBI Taxonomy" id="121428"/>
    <lineage>
        <taxon>Bacteria</taxon>
        <taxon>Pseudomonadati</taxon>
        <taxon>Pseudomonadota</taxon>
        <taxon>Alphaproteobacteria</taxon>
        <taxon>Sphingomonadales</taxon>
        <taxon>Sphingomonadaceae</taxon>
        <taxon>Sphingobium</taxon>
    </lineage>
</organism>
<dbReference type="EMBL" id="JAVDWV010000013">
    <property type="protein sequence ID" value="MDR7156169.1"/>
    <property type="molecule type" value="Genomic_DNA"/>
</dbReference>
<dbReference type="SUPFAM" id="SSF54593">
    <property type="entry name" value="Glyoxalase/Bleomycin resistance protein/Dihydroxybiphenyl dioxygenase"/>
    <property type="match status" value="1"/>
</dbReference>
<feature type="domain" description="VOC" evidence="1">
    <location>
        <begin position="8"/>
        <end position="134"/>
    </location>
</feature>